<proteinExistence type="predicted"/>
<dbReference type="SMART" id="SM00220">
    <property type="entry name" value="S_TKc"/>
    <property type="match status" value="1"/>
</dbReference>
<reference evidence="8" key="2">
    <citation type="submission" date="2016-04" db="EMBL/GenBank/DDBJ databases">
        <title>First Complete Genome Sequence of a Subdivision 6 Acidobacterium.</title>
        <authorList>
            <person name="Huang S."/>
            <person name="Vieira S."/>
            <person name="Bunk B."/>
            <person name="Riedel T."/>
            <person name="Sproeer C."/>
            <person name="Overmann J."/>
        </authorList>
    </citation>
    <scope>NUCLEOTIDE SEQUENCE [LARGE SCALE GENOMIC DNA]</scope>
    <source>
        <strain evidence="8">DSM 100886 HEG_-6_39</strain>
    </source>
</reference>
<keyword evidence="3 7" id="KW-0418">Kinase</keyword>
<organism evidence="7 8">
    <name type="scientific">Luteitalea pratensis</name>
    <dbReference type="NCBI Taxonomy" id="1855912"/>
    <lineage>
        <taxon>Bacteria</taxon>
        <taxon>Pseudomonadati</taxon>
        <taxon>Acidobacteriota</taxon>
        <taxon>Vicinamibacteria</taxon>
        <taxon>Vicinamibacterales</taxon>
        <taxon>Vicinamibacteraceae</taxon>
        <taxon>Luteitalea</taxon>
    </lineage>
</organism>
<dbReference type="SUPFAM" id="SSF56112">
    <property type="entry name" value="Protein kinase-like (PK-like)"/>
    <property type="match status" value="1"/>
</dbReference>
<dbReference type="STRING" id="1855912.LuPra_02412"/>
<dbReference type="Pfam" id="PF00069">
    <property type="entry name" value="Pkinase"/>
    <property type="match status" value="1"/>
</dbReference>
<evidence type="ECO:0000256" key="3">
    <source>
        <dbReference type="ARBA" id="ARBA00022777"/>
    </source>
</evidence>
<dbReference type="CDD" id="cd14014">
    <property type="entry name" value="STKc_PknB_like"/>
    <property type="match status" value="1"/>
</dbReference>
<dbReference type="PROSITE" id="PS50011">
    <property type="entry name" value="PROTEIN_KINASE_DOM"/>
    <property type="match status" value="1"/>
</dbReference>
<dbReference type="RefSeq" id="WP_110170964.1">
    <property type="nucleotide sequence ID" value="NZ_CP015136.1"/>
</dbReference>
<dbReference type="OrthoDB" id="9783151at2"/>
<feature type="binding site" evidence="5">
    <location>
        <position position="115"/>
    </location>
    <ligand>
        <name>ATP</name>
        <dbReference type="ChEBI" id="CHEBI:30616"/>
    </ligand>
</feature>
<dbReference type="InterPro" id="IPR017441">
    <property type="entry name" value="Protein_kinase_ATP_BS"/>
</dbReference>
<dbReference type="PROSITE" id="PS00107">
    <property type="entry name" value="PROTEIN_KINASE_ATP"/>
    <property type="match status" value="1"/>
</dbReference>
<dbReference type="PANTHER" id="PTHR43289:SF34">
    <property type="entry name" value="SERINE_THREONINE-PROTEIN KINASE YBDM-RELATED"/>
    <property type="match status" value="1"/>
</dbReference>
<dbReference type="Gene3D" id="3.30.200.20">
    <property type="entry name" value="Phosphorylase Kinase, domain 1"/>
    <property type="match status" value="1"/>
</dbReference>
<dbReference type="InterPro" id="IPR008271">
    <property type="entry name" value="Ser/Thr_kinase_AS"/>
</dbReference>
<dbReference type="InterPro" id="IPR000719">
    <property type="entry name" value="Prot_kinase_dom"/>
</dbReference>
<dbReference type="PANTHER" id="PTHR43289">
    <property type="entry name" value="MITOGEN-ACTIVATED PROTEIN KINASE KINASE KINASE 20-RELATED"/>
    <property type="match status" value="1"/>
</dbReference>
<keyword evidence="8" id="KW-1185">Reference proteome</keyword>
<keyword evidence="2 5" id="KW-0547">Nucleotide-binding</keyword>
<evidence type="ECO:0000256" key="2">
    <source>
        <dbReference type="ARBA" id="ARBA00022741"/>
    </source>
</evidence>
<dbReference type="Gene3D" id="1.10.510.10">
    <property type="entry name" value="Transferase(Phosphotransferase) domain 1"/>
    <property type="match status" value="1"/>
</dbReference>
<sequence>MTPERWLAVGELFELALTAPVNERTILIDRLAQTDDEVRREVRSLLASHQAVPGGFVQKRIDAALESFQQTSTGVSAPTRVGPYRLMRELGRGGMGTVFLAERDDDEYRARVAIKLVRPGMDTEFILARFRRERQTLARLQHPNISRLLDGGTTDDGLPYIVMEYIDGPWITRYAAQHALAVETRLRLFLAVCSAVDYAHRNFIVHRDLKPGNILVDTRGVPKLLDFGICKLLVEAGNAATDTVAALLTPRYASPEQIRGEAATPSSDIYSLGAVLYELLTGTGPRRFENLTALAIQRALETPIVRPSAAVDEPRLARQLTGDLDNIVSRALDASPGRRYDSAAQLADDVRRHLLHEPVTARPQTLAYRAYTFVRRHRGAVAAAAAVGGSVMAAAAVALYEARRADARVGHIRSLASTLVLDGHEALQAIDRAIARVSIPAVANNRELRLALADGYMDSSNAKRHLGDVRGACAAAAESLRLYFEAAGAGWSTPVVLSGVANMPASIGASEKRRAHLRPGHAHFHDAAAMPERFTAAEPRDAGMERALMLAYGQIGDVLGKPGIQKLGQRRQALRAYGQAADVARRLYELDRSDRRAAADYSNALNRVDTAMDGNDCTQKLAVQRERLRMLDELGRRSPHDMTLRTDRAIAHLDVGNTLTAAGEVDNAHLAYLNSAAIAEPSLAHGDATLLVMFIRANQRLALNAVARGRRADALAFAVCALDAGDSSSADARMLRAGQRGVSAMGLTYAALMRSQVGEPGDRQNALRWLREAAQGWQKAQPGTSVEAPDRREMREIEAALAQIEGAVIE</sequence>
<evidence type="ECO:0000313" key="7">
    <source>
        <dbReference type="EMBL" id="AMY09199.1"/>
    </source>
</evidence>
<keyword evidence="4 5" id="KW-0067">ATP-binding</keyword>
<evidence type="ECO:0000256" key="4">
    <source>
        <dbReference type="ARBA" id="ARBA00022840"/>
    </source>
</evidence>
<dbReference type="PROSITE" id="PS00108">
    <property type="entry name" value="PROTEIN_KINASE_ST"/>
    <property type="match status" value="1"/>
</dbReference>
<keyword evidence="1 7" id="KW-0808">Transferase</keyword>
<evidence type="ECO:0000256" key="5">
    <source>
        <dbReference type="PROSITE-ProRule" id="PRU10141"/>
    </source>
</evidence>
<dbReference type="EMBL" id="CP015136">
    <property type="protein sequence ID" value="AMY09199.1"/>
    <property type="molecule type" value="Genomic_DNA"/>
</dbReference>
<dbReference type="KEGG" id="abac:LuPra_02412"/>
<gene>
    <name evidence="7" type="primary">prkC_21</name>
    <name evidence="7" type="ORF">LuPra_02412</name>
</gene>
<feature type="domain" description="Protein kinase" evidence="6">
    <location>
        <begin position="84"/>
        <end position="359"/>
    </location>
</feature>
<accession>A0A143PN67</accession>
<dbReference type="EC" id="2.7.11.1" evidence="7"/>
<dbReference type="Proteomes" id="UP000076079">
    <property type="component" value="Chromosome"/>
</dbReference>
<evidence type="ECO:0000259" key="6">
    <source>
        <dbReference type="PROSITE" id="PS50011"/>
    </source>
</evidence>
<name>A0A143PN67_LUTPR</name>
<dbReference type="InterPro" id="IPR011009">
    <property type="entry name" value="Kinase-like_dom_sf"/>
</dbReference>
<evidence type="ECO:0000256" key="1">
    <source>
        <dbReference type="ARBA" id="ARBA00022679"/>
    </source>
</evidence>
<dbReference type="AlphaFoldDB" id="A0A143PN67"/>
<evidence type="ECO:0000313" key="8">
    <source>
        <dbReference type="Proteomes" id="UP000076079"/>
    </source>
</evidence>
<reference evidence="7 8" key="1">
    <citation type="journal article" date="2016" name="Genome Announc.">
        <title>First Complete Genome Sequence of a Subdivision 6 Acidobacterium Strain.</title>
        <authorList>
            <person name="Huang S."/>
            <person name="Vieira S."/>
            <person name="Bunk B."/>
            <person name="Riedel T."/>
            <person name="Sproer C."/>
            <person name="Overmann J."/>
        </authorList>
    </citation>
    <scope>NUCLEOTIDE SEQUENCE [LARGE SCALE GENOMIC DNA]</scope>
    <source>
        <strain evidence="8">DSM 100886 HEG_-6_39</strain>
    </source>
</reference>
<protein>
    <submittedName>
        <fullName evidence="7">Serine/threonine-protein kinase PrkC</fullName>
        <ecNumber evidence="7">2.7.11.1</ecNumber>
    </submittedName>
</protein>
<dbReference type="GO" id="GO:0004674">
    <property type="term" value="F:protein serine/threonine kinase activity"/>
    <property type="evidence" value="ECO:0007669"/>
    <property type="project" value="UniProtKB-EC"/>
</dbReference>
<dbReference type="GO" id="GO:0005524">
    <property type="term" value="F:ATP binding"/>
    <property type="evidence" value="ECO:0007669"/>
    <property type="project" value="UniProtKB-UniRule"/>
</dbReference>